<dbReference type="Pfam" id="PF05101">
    <property type="entry name" value="VirB3"/>
    <property type="match status" value="1"/>
</dbReference>
<dbReference type="Proteomes" id="UP000602004">
    <property type="component" value="Unassembled WGS sequence"/>
</dbReference>
<organism evidence="6 7">
    <name type="scientific">Paraburkholderia caffeinilytica</name>
    <dbReference type="NCBI Taxonomy" id="1761016"/>
    <lineage>
        <taxon>Bacteria</taxon>
        <taxon>Pseudomonadati</taxon>
        <taxon>Pseudomonadota</taxon>
        <taxon>Betaproteobacteria</taxon>
        <taxon>Burkholderiales</taxon>
        <taxon>Burkholderiaceae</taxon>
        <taxon>Paraburkholderia</taxon>
    </lineage>
</organism>
<evidence type="ECO:0000256" key="5">
    <source>
        <dbReference type="SAM" id="Phobius"/>
    </source>
</evidence>
<comment type="subcellular location">
    <subcellularLocation>
        <location evidence="1">Membrane</location>
    </subcellularLocation>
</comment>
<evidence type="ECO:0000313" key="7">
    <source>
        <dbReference type="Proteomes" id="UP000602004"/>
    </source>
</evidence>
<dbReference type="EMBL" id="BMHL01000001">
    <property type="protein sequence ID" value="GGC24057.1"/>
    <property type="molecule type" value="Genomic_DNA"/>
</dbReference>
<keyword evidence="3 5" id="KW-1133">Transmembrane helix</keyword>
<evidence type="ECO:0000256" key="1">
    <source>
        <dbReference type="ARBA" id="ARBA00004370"/>
    </source>
</evidence>
<evidence type="ECO:0000256" key="2">
    <source>
        <dbReference type="ARBA" id="ARBA00022692"/>
    </source>
</evidence>
<sequence length="118" mass="13363">MNPIMNSLVSPLRDPVFKGCTRPAMLWGVPLVPFLLVGGGMLIPAIWALLASPPLGVGLLFLMIPVFVAMRVVTRRDDQRLAQYALRLRMVLRQGNRRFWDARAYTPVRLKRRSRHAG</sequence>
<feature type="transmembrane region" description="Helical" evidence="5">
    <location>
        <begin position="55"/>
        <end position="73"/>
    </location>
</feature>
<proteinExistence type="predicted"/>
<feature type="transmembrane region" description="Helical" evidence="5">
    <location>
        <begin position="26"/>
        <end position="49"/>
    </location>
</feature>
<name>A0ABQ1LHU5_9BURK</name>
<gene>
    <name evidence="6" type="primary">ptlB</name>
    <name evidence="6" type="ORF">GCM10011400_08050</name>
</gene>
<dbReference type="InterPro" id="IPR007792">
    <property type="entry name" value="T4SS_VirB3/TrbD/AvhB"/>
</dbReference>
<comment type="caution">
    <text evidence="6">The sequence shown here is derived from an EMBL/GenBank/DDBJ whole genome shotgun (WGS) entry which is preliminary data.</text>
</comment>
<protein>
    <submittedName>
        <fullName evidence="6">Type IV secretion system protein PtlB</fullName>
    </submittedName>
</protein>
<evidence type="ECO:0000256" key="3">
    <source>
        <dbReference type="ARBA" id="ARBA00022989"/>
    </source>
</evidence>
<evidence type="ECO:0000256" key="4">
    <source>
        <dbReference type="ARBA" id="ARBA00023136"/>
    </source>
</evidence>
<dbReference type="RefSeq" id="WP_115780180.1">
    <property type="nucleotide sequence ID" value="NZ_BMHL01000001.1"/>
</dbReference>
<keyword evidence="4 5" id="KW-0472">Membrane</keyword>
<accession>A0ABQ1LHU5</accession>
<reference evidence="7" key="1">
    <citation type="journal article" date="2019" name="Int. J. Syst. Evol. Microbiol.">
        <title>The Global Catalogue of Microorganisms (GCM) 10K type strain sequencing project: providing services to taxonomists for standard genome sequencing and annotation.</title>
        <authorList>
            <consortium name="The Broad Institute Genomics Platform"/>
            <consortium name="The Broad Institute Genome Sequencing Center for Infectious Disease"/>
            <person name="Wu L."/>
            <person name="Ma J."/>
        </authorList>
    </citation>
    <scope>NUCLEOTIDE SEQUENCE [LARGE SCALE GENOMIC DNA]</scope>
    <source>
        <strain evidence="7">CGMCC 1.15103</strain>
    </source>
</reference>
<keyword evidence="2 5" id="KW-0812">Transmembrane</keyword>
<evidence type="ECO:0000313" key="6">
    <source>
        <dbReference type="EMBL" id="GGC24057.1"/>
    </source>
</evidence>
<keyword evidence="7" id="KW-1185">Reference proteome</keyword>